<evidence type="ECO:0000313" key="4">
    <source>
        <dbReference type="Proteomes" id="UP001071230"/>
    </source>
</evidence>
<accession>A0A8S0VY69</accession>
<dbReference type="EMBL" id="LR746496">
    <property type="protein sequence ID" value="CAA7602683.1"/>
    <property type="molecule type" value="Genomic_DNA"/>
</dbReference>
<evidence type="ECO:0000313" key="2">
    <source>
        <dbReference type="EMBL" id="CAA7602683.1"/>
    </source>
</evidence>
<evidence type="ECO:0000256" key="1">
    <source>
        <dbReference type="SAM" id="Phobius"/>
    </source>
</evidence>
<keyword evidence="1" id="KW-0812">Transmembrane</keyword>
<keyword evidence="4" id="KW-1185">Reference proteome</keyword>
<gene>
    <name evidence="2" type="ORF">DEACI_3362</name>
    <name evidence="3" type="ORF">DEACI_3745</name>
</gene>
<keyword evidence="1" id="KW-0472">Membrane</keyword>
<feature type="transmembrane region" description="Helical" evidence="1">
    <location>
        <begin position="12"/>
        <end position="41"/>
    </location>
</feature>
<reference evidence="2" key="2">
    <citation type="submission" date="2020-01" db="EMBL/GenBank/DDBJ databases">
        <authorList>
            <person name="Hornung B."/>
        </authorList>
    </citation>
    <scope>NUCLEOTIDE SEQUENCE</scope>
    <source>
        <strain evidence="2">PacBioINE</strain>
    </source>
</reference>
<name>A0A8S0VY69_9FIRM</name>
<sequence>MPKFYRILGSIVVLFLIASGIVFSFTLILAGIVAISLYGLYRHYFKKTRTERFSEPEIHISGEVIDIPRKTDPSRRSREFRLKLPK</sequence>
<dbReference type="RefSeq" id="WP_240986014.1">
    <property type="nucleotide sequence ID" value="NZ_CDGJ01000121.1"/>
</dbReference>
<reference evidence="3" key="1">
    <citation type="submission" date="2014-11" db="EMBL/GenBank/DDBJ databases">
        <authorList>
            <person name="Hornung B.V."/>
        </authorList>
    </citation>
    <scope>NUCLEOTIDE SEQUENCE</scope>
    <source>
        <strain evidence="3">INE</strain>
    </source>
</reference>
<dbReference type="EMBL" id="CDGJ01000121">
    <property type="protein sequence ID" value="CEJ09261.1"/>
    <property type="molecule type" value="Genomic_DNA"/>
</dbReference>
<dbReference type="Proteomes" id="UP000836597">
    <property type="component" value="Chromosome"/>
</dbReference>
<keyword evidence="1" id="KW-1133">Transmembrane helix</keyword>
<protein>
    <submittedName>
        <fullName evidence="2">Uncharacterized protein</fullName>
    </submittedName>
</protein>
<organism evidence="2">
    <name type="scientific">Acididesulfobacillus acetoxydans</name>
    <dbReference type="NCBI Taxonomy" id="1561005"/>
    <lineage>
        <taxon>Bacteria</taxon>
        <taxon>Bacillati</taxon>
        <taxon>Bacillota</taxon>
        <taxon>Clostridia</taxon>
        <taxon>Eubacteriales</taxon>
        <taxon>Peptococcaceae</taxon>
        <taxon>Acididesulfobacillus</taxon>
    </lineage>
</organism>
<dbReference type="Proteomes" id="UP001071230">
    <property type="component" value="Unassembled WGS sequence"/>
</dbReference>
<dbReference type="KEGG" id="aacx:DEACI_3362"/>
<dbReference type="AlphaFoldDB" id="A0A8S0VY69"/>
<evidence type="ECO:0000313" key="3">
    <source>
        <dbReference type="EMBL" id="CEJ09261.1"/>
    </source>
</evidence>
<proteinExistence type="predicted"/>